<gene>
    <name evidence="2" type="ORF">PGLA2088_LOCUS20496</name>
</gene>
<feature type="region of interest" description="Disordered" evidence="1">
    <location>
        <begin position="387"/>
        <end position="406"/>
    </location>
</feature>
<evidence type="ECO:0000313" key="2">
    <source>
        <dbReference type="EMBL" id="CAE8677865.1"/>
    </source>
</evidence>
<dbReference type="SUPFAM" id="SSF52047">
    <property type="entry name" value="RNI-like"/>
    <property type="match status" value="1"/>
</dbReference>
<dbReference type="EMBL" id="CAJNNW010025634">
    <property type="protein sequence ID" value="CAE8677865.1"/>
    <property type="molecule type" value="Genomic_DNA"/>
</dbReference>
<comment type="caution">
    <text evidence="2">The sequence shown here is derived from an EMBL/GenBank/DDBJ whole genome shotgun (WGS) entry which is preliminary data.</text>
</comment>
<evidence type="ECO:0000256" key="1">
    <source>
        <dbReference type="SAM" id="MobiDB-lite"/>
    </source>
</evidence>
<proteinExistence type="predicted"/>
<protein>
    <submittedName>
        <fullName evidence="2">Uncharacterized protein</fullName>
    </submittedName>
</protein>
<dbReference type="Pfam" id="PF13516">
    <property type="entry name" value="LRR_6"/>
    <property type="match status" value="2"/>
</dbReference>
<evidence type="ECO:0000313" key="3">
    <source>
        <dbReference type="Proteomes" id="UP000626109"/>
    </source>
</evidence>
<sequence length="466" mass="50547">MWEPHEAEDAAGPAPRQRAQENGHFLLKLIKGGASESALHHNEVGSGEVRHQRPEASPDRGAGCEAELGSWAADFSEGCWVNRDEFHIDLKQRRLGDAELRAGLTPRLRQDVHSKLVEYGVDRMALHVDLSENSLTADGMSALVDFLQSLNQGATTSLYVRTLRIYRNRLGDSGALQVARLLLLQPAPVHELHLSHNHISPSGASAILLAFGANPARVYPFLLPPRNALYGACWVRMEQNDISDADALLKAMESIPGVYVMATTQRSAGSWGPSRAPNWATTPDSAPQAVLHIFPHQAKGGIGKGSWVSTGEPSRLAVQQAAGVVQGASAAVRGLLANLGPSSGATRSERSAVGAQIIAGPGLPNQVPVRRQEQLAENWQEPWQEQWQERQERQDDGFASRPSAFGAKSHSVIDKVQARGGSPRLCQSSIVLWLTCCTYCLQHFPLGLVSAFSIVLRGFCCRTFSH</sequence>
<feature type="compositionally biased region" description="Basic and acidic residues" evidence="1">
    <location>
        <begin position="387"/>
        <end position="398"/>
    </location>
</feature>
<dbReference type="InterPro" id="IPR032675">
    <property type="entry name" value="LRR_dom_sf"/>
</dbReference>
<feature type="compositionally biased region" description="Basic and acidic residues" evidence="1">
    <location>
        <begin position="38"/>
        <end position="58"/>
    </location>
</feature>
<organism evidence="2 3">
    <name type="scientific">Polarella glacialis</name>
    <name type="common">Dinoflagellate</name>
    <dbReference type="NCBI Taxonomy" id="89957"/>
    <lineage>
        <taxon>Eukaryota</taxon>
        <taxon>Sar</taxon>
        <taxon>Alveolata</taxon>
        <taxon>Dinophyceae</taxon>
        <taxon>Suessiales</taxon>
        <taxon>Suessiaceae</taxon>
        <taxon>Polarella</taxon>
    </lineage>
</organism>
<name>A0A813JFS7_POLGL</name>
<dbReference type="Proteomes" id="UP000626109">
    <property type="component" value="Unassembled WGS sequence"/>
</dbReference>
<accession>A0A813JFS7</accession>
<feature type="region of interest" description="Disordered" evidence="1">
    <location>
        <begin position="38"/>
        <end position="63"/>
    </location>
</feature>
<dbReference type="AlphaFoldDB" id="A0A813JFS7"/>
<dbReference type="Gene3D" id="3.80.10.10">
    <property type="entry name" value="Ribonuclease Inhibitor"/>
    <property type="match status" value="1"/>
</dbReference>
<dbReference type="InterPro" id="IPR001611">
    <property type="entry name" value="Leu-rich_rpt"/>
</dbReference>
<reference evidence="2" key="1">
    <citation type="submission" date="2021-02" db="EMBL/GenBank/DDBJ databases">
        <authorList>
            <person name="Dougan E. K."/>
            <person name="Rhodes N."/>
            <person name="Thang M."/>
            <person name="Chan C."/>
        </authorList>
    </citation>
    <scope>NUCLEOTIDE SEQUENCE</scope>
</reference>